<dbReference type="EMBL" id="LR593887">
    <property type="protein sequence ID" value="VTS05483.1"/>
    <property type="molecule type" value="Genomic_DNA"/>
</dbReference>
<dbReference type="EMBL" id="LR586016">
    <property type="protein sequence ID" value="VIP04058.1"/>
    <property type="molecule type" value="Genomic_DNA"/>
</dbReference>
<evidence type="ECO:0000313" key="2">
    <source>
        <dbReference type="Proteomes" id="UP000464378"/>
    </source>
</evidence>
<reference evidence="1" key="1">
    <citation type="submission" date="2019-04" db="EMBL/GenBank/DDBJ databases">
        <authorList>
            <consortium name="Science for Life Laboratories"/>
        </authorList>
    </citation>
    <scope>NUCLEOTIDE SEQUENCE</scope>
    <source>
        <strain evidence="1">MBLW1</strain>
    </source>
</reference>
<dbReference type="RefSeq" id="WP_162659189.1">
    <property type="nucleotide sequence ID" value="NZ_LR593887.1"/>
</dbReference>
<dbReference type="AlphaFoldDB" id="A0A6C2YQY4"/>
<dbReference type="KEGG" id="tim:GMBLW1_51350"/>
<gene>
    <name evidence="1" type="ORF">GMBLW1_51350</name>
</gene>
<organism evidence="1">
    <name type="scientific">Tuwongella immobilis</name>
    <dbReference type="NCBI Taxonomy" id="692036"/>
    <lineage>
        <taxon>Bacteria</taxon>
        <taxon>Pseudomonadati</taxon>
        <taxon>Planctomycetota</taxon>
        <taxon>Planctomycetia</taxon>
        <taxon>Gemmatales</taxon>
        <taxon>Gemmataceae</taxon>
        <taxon>Tuwongella</taxon>
    </lineage>
</organism>
<dbReference type="Proteomes" id="UP000464378">
    <property type="component" value="Chromosome"/>
</dbReference>
<proteinExistence type="predicted"/>
<keyword evidence="2" id="KW-1185">Reference proteome</keyword>
<dbReference type="InParanoid" id="A0A6C2YQY4"/>
<evidence type="ECO:0000313" key="1">
    <source>
        <dbReference type="EMBL" id="VIP04058.1"/>
    </source>
</evidence>
<sequence>MSADWSHHLESLLPLSDSIAQLLEVCERLANTLANQRSSQTRVELNSILTPEERREPPAVERFRRYVGKHAPELLAAWATFEQHLPPLLRQMAADREVRQYVRASALARAAWLAFVGSDDRIRDFAQLLAVLDDAEILLIDPRERLGWHLQVAGIDRIRDLHLAWQWKAGTDQAKPESLTPQFWLWHPRVLQRWPELPPGLAGSDDWLWEHRSAATLPRIDSRFVALIGPPPFLPVWETSTRHPGLLPILQQITPLPSTNIDSWIKFFTYRITA</sequence>
<name>A0A6C2YQY4_9BACT</name>
<accession>A0A6C2YQY4</accession>
<protein>
    <submittedName>
        <fullName evidence="1">Uncharacterized protein</fullName>
    </submittedName>
</protein>